<comment type="caution">
    <text evidence="5">The sequence shown here is derived from an EMBL/GenBank/DDBJ whole genome shotgun (WGS) entry which is preliminary data.</text>
</comment>
<keyword evidence="2" id="KW-0808">Transferase</keyword>
<organism evidence="5 6">
    <name type="scientific">Arenibacter algicola</name>
    <dbReference type="NCBI Taxonomy" id="616991"/>
    <lineage>
        <taxon>Bacteria</taxon>
        <taxon>Pseudomonadati</taxon>
        <taxon>Bacteroidota</taxon>
        <taxon>Flavobacteriia</taxon>
        <taxon>Flavobacteriales</taxon>
        <taxon>Flavobacteriaceae</taxon>
        <taxon>Arenibacter</taxon>
    </lineage>
</organism>
<dbReference type="InterPro" id="IPR008567">
    <property type="entry name" value="BKACE"/>
</dbReference>
<reference evidence="5 6" key="1">
    <citation type="submission" date="2019-06" db="EMBL/GenBank/DDBJ databases">
        <title>A large-scale integrated study on North Sea by COGITO (Coastal Microbe Genomic &amp; Taxonomic Observatory).</title>
        <authorList>
            <person name="Teeling H."/>
        </authorList>
    </citation>
    <scope>NUCLEOTIDE SEQUENCE [LARGE SCALE GENOMIC DNA]</scope>
    <source>
        <strain evidence="5 6">MAR_2009_79</strain>
    </source>
</reference>
<evidence type="ECO:0000256" key="2">
    <source>
        <dbReference type="ARBA" id="ARBA00022679"/>
    </source>
</evidence>
<gene>
    <name evidence="5" type="ORF">GQ41_2575</name>
</gene>
<comment type="cofactor">
    <cofactor evidence="1">
        <name>Zn(2+)</name>
        <dbReference type="ChEBI" id="CHEBI:29105"/>
    </cofactor>
</comment>
<evidence type="ECO:0000313" key="6">
    <source>
        <dbReference type="Proteomes" id="UP000315363"/>
    </source>
</evidence>
<evidence type="ECO:0000256" key="3">
    <source>
        <dbReference type="ARBA" id="ARBA00022723"/>
    </source>
</evidence>
<evidence type="ECO:0000256" key="1">
    <source>
        <dbReference type="ARBA" id="ARBA00001947"/>
    </source>
</evidence>
<dbReference type="PANTHER" id="PTHR37418:SF2">
    <property type="entry name" value="3-KETO-5-AMINOHEXANOATE CLEAVAGE ENZYME"/>
    <property type="match status" value="1"/>
</dbReference>
<keyword evidence="3" id="KW-0479">Metal-binding</keyword>
<dbReference type="Gene3D" id="3.20.20.70">
    <property type="entry name" value="Aldolase class I"/>
    <property type="match status" value="1"/>
</dbReference>
<dbReference type="PANTHER" id="PTHR37418">
    <property type="entry name" value="3-KETO-5-AMINOHEXANOATE CLEAVAGE ENZYME-RELATED"/>
    <property type="match status" value="1"/>
</dbReference>
<dbReference type="Pfam" id="PF05853">
    <property type="entry name" value="BKACE"/>
    <property type="match status" value="1"/>
</dbReference>
<evidence type="ECO:0000256" key="4">
    <source>
        <dbReference type="ARBA" id="ARBA00022833"/>
    </source>
</evidence>
<proteinExistence type="predicted"/>
<dbReference type="Proteomes" id="UP000315363">
    <property type="component" value="Unassembled WGS sequence"/>
</dbReference>
<sequence length="339" mass="37566">MTTEPFGLFRAILRHIIAVLNGYKSRKSNNSIIIRALYFNFLDLIIELNEMQKKLVINYTPTGMIPTKSMTPHVPVSVSEIVEDVQAACELGITMVHLHARDANTGEPTYKKEVYGAIIEGIRKYAPHLVLCVSLSGRNINKLELRADPLSLEGNLKPDFGSLTLSSLNFNQTASVNSPSMVQDLAAIMKEKGIVPELEAFDIGMVNYAKYLEKKELIKPPYYFNLLLGNIACAQADLLHTGIMIRDLPGDSIFSLAGIGNDQLTMNSVAIAIGAGVRVGLEDNIWFDSARTKLATNMDLLNRIHTISIANDREIMSPQEFRLKMQLEPGNGKYGRKLS</sequence>
<keyword evidence="6" id="KW-1185">Reference proteome</keyword>
<name>A0ABY3AGW9_9FLAO</name>
<accession>A0ABY3AGW9</accession>
<dbReference type="EMBL" id="VHIF01000001">
    <property type="protein sequence ID" value="TQO37946.1"/>
    <property type="molecule type" value="Genomic_DNA"/>
</dbReference>
<protein>
    <submittedName>
        <fullName evidence="5">Uncharacterized protein (DUF849 family)</fullName>
    </submittedName>
</protein>
<evidence type="ECO:0000313" key="5">
    <source>
        <dbReference type="EMBL" id="TQO37946.1"/>
    </source>
</evidence>
<keyword evidence="4" id="KW-0862">Zinc</keyword>
<dbReference type="InterPro" id="IPR013785">
    <property type="entry name" value="Aldolase_TIM"/>
</dbReference>